<evidence type="ECO:0000256" key="4">
    <source>
        <dbReference type="ARBA" id="ARBA00022692"/>
    </source>
</evidence>
<dbReference type="AlphaFoldDB" id="A0A0R2BJV5"/>
<dbReference type="EMBL" id="AYYK01000001">
    <property type="protein sequence ID" value="KRM79806.1"/>
    <property type="molecule type" value="Genomic_DNA"/>
</dbReference>
<evidence type="ECO:0000256" key="5">
    <source>
        <dbReference type="ARBA" id="ARBA00022989"/>
    </source>
</evidence>
<name>A0A0R2BJV5_9LACO</name>
<dbReference type="NCBIfam" id="TIGR00797">
    <property type="entry name" value="matE"/>
    <property type="match status" value="1"/>
</dbReference>
<dbReference type="Pfam" id="PF01554">
    <property type="entry name" value="MatE"/>
    <property type="match status" value="2"/>
</dbReference>
<feature type="transmembrane region" description="Helical" evidence="7">
    <location>
        <begin position="314"/>
        <end position="335"/>
    </location>
</feature>
<feature type="transmembrane region" description="Helical" evidence="7">
    <location>
        <begin position="236"/>
        <end position="260"/>
    </location>
</feature>
<dbReference type="PATRIC" id="fig|1423738.3.peg.512"/>
<dbReference type="PIRSF" id="PIRSF006603">
    <property type="entry name" value="DinF"/>
    <property type="match status" value="1"/>
</dbReference>
<dbReference type="InterPro" id="IPR052031">
    <property type="entry name" value="Membrane_Transporter-Flippase"/>
</dbReference>
<reference evidence="8 9" key="1">
    <citation type="journal article" date="2015" name="Genome Announc.">
        <title>Expanding the biotechnology potential of lactobacilli through comparative genomics of 213 strains and associated genera.</title>
        <authorList>
            <person name="Sun Z."/>
            <person name="Harris H.M."/>
            <person name="McCann A."/>
            <person name="Guo C."/>
            <person name="Argimon S."/>
            <person name="Zhang W."/>
            <person name="Yang X."/>
            <person name="Jeffery I.B."/>
            <person name="Cooney J.C."/>
            <person name="Kagawa T.F."/>
            <person name="Liu W."/>
            <person name="Song Y."/>
            <person name="Salvetti E."/>
            <person name="Wrobel A."/>
            <person name="Rasinkangas P."/>
            <person name="Parkhill J."/>
            <person name="Rea M.C."/>
            <person name="O'Sullivan O."/>
            <person name="Ritari J."/>
            <person name="Douillard F.P."/>
            <person name="Paul Ross R."/>
            <person name="Yang R."/>
            <person name="Briner A.E."/>
            <person name="Felis G.E."/>
            <person name="de Vos W.M."/>
            <person name="Barrangou R."/>
            <person name="Klaenhammer T.R."/>
            <person name="Caufield P.W."/>
            <person name="Cui Y."/>
            <person name="Zhang H."/>
            <person name="O'Toole P.W."/>
        </authorList>
    </citation>
    <scope>NUCLEOTIDE SEQUENCE [LARGE SCALE GENOMIC DNA]</scope>
    <source>
        <strain evidence="8 9">DSM 20335</strain>
    </source>
</reference>
<dbReference type="GO" id="GO:0015297">
    <property type="term" value="F:antiporter activity"/>
    <property type="evidence" value="ECO:0007669"/>
    <property type="project" value="InterPro"/>
</dbReference>
<feature type="transmembrane region" description="Helical" evidence="7">
    <location>
        <begin position="46"/>
        <end position="74"/>
    </location>
</feature>
<evidence type="ECO:0008006" key="10">
    <source>
        <dbReference type="Google" id="ProtNLM"/>
    </source>
</evidence>
<dbReference type="GO" id="GO:0005886">
    <property type="term" value="C:plasma membrane"/>
    <property type="evidence" value="ECO:0007669"/>
    <property type="project" value="UniProtKB-SubCell"/>
</dbReference>
<evidence type="ECO:0000256" key="3">
    <source>
        <dbReference type="ARBA" id="ARBA00022475"/>
    </source>
</evidence>
<dbReference type="STRING" id="1423738.FC84_GL000502"/>
<evidence type="ECO:0000256" key="1">
    <source>
        <dbReference type="ARBA" id="ARBA00004651"/>
    </source>
</evidence>
<keyword evidence="6 7" id="KW-0472">Membrane</keyword>
<accession>A0A0R2BJV5</accession>
<evidence type="ECO:0000313" key="8">
    <source>
        <dbReference type="EMBL" id="KRM79806.1"/>
    </source>
</evidence>
<organism evidence="8 9">
    <name type="scientific">Lapidilactobacillus dextrinicus DSM 20335</name>
    <dbReference type="NCBI Taxonomy" id="1423738"/>
    <lineage>
        <taxon>Bacteria</taxon>
        <taxon>Bacillati</taxon>
        <taxon>Bacillota</taxon>
        <taxon>Bacilli</taxon>
        <taxon>Lactobacillales</taxon>
        <taxon>Lactobacillaceae</taxon>
        <taxon>Lapidilactobacillus</taxon>
    </lineage>
</organism>
<feature type="transmembrane region" description="Helical" evidence="7">
    <location>
        <begin position="9"/>
        <end position="26"/>
    </location>
</feature>
<gene>
    <name evidence="8" type="ORF">FC84_GL000502</name>
</gene>
<evidence type="ECO:0000256" key="2">
    <source>
        <dbReference type="ARBA" id="ARBA00022448"/>
    </source>
</evidence>
<feature type="transmembrane region" description="Helical" evidence="7">
    <location>
        <begin position="355"/>
        <end position="373"/>
    </location>
</feature>
<keyword evidence="2" id="KW-0813">Transport</keyword>
<dbReference type="GO" id="GO:0042910">
    <property type="term" value="F:xenobiotic transmembrane transporter activity"/>
    <property type="evidence" value="ECO:0007669"/>
    <property type="project" value="InterPro"/>
</dbReference>
<dbReference type="CDD" id="cd13138">
    <property type="entry name" value="MATE_yoeA_like"/>
    <property type="match status" value="1"/>
</dbReference>
<evidence type="ECO:0000256" key="7">
    <source>
        <dbReference type="SAM" id="Phobius"/>
    </source>
</evidence>
<evidence type="ECO:0000256" key="6">
    <source>
        <dbReference type="ARBA" id="ARBA00023136"/>
    </source>
</evidence>
<dbReference type="InterPro" id="IPR048279">
    <property type="entry name" value="MdtK-like"/>
</dbReference>
<dbReference type="InterPro" id="IPR002528">
    <property type="entry name" value="MATE_fam"/>
</dbReference>
<dbReference type="PANTHER" id="PTHR43549">
    <property type="entry name" value="MULTIDRUG RESISTANCE PROTEIN YPNP-RELATED"/>
    <property type="match status" value="1"/>
</dbReference>
<keyword evidence="3" id="KW-1003">Cell membrane</keyword>
<feature type="transmembrane region" description="Helical" evidence="7">
    <location>
        <begin position="280"/>
        <end position="302"/>
    </location>
</feature>
<feature type="transmembrane region" description="Helical" evidence="7">
    <location>
        <begin position="129"/>
        <end position="151"/>
    </location>
</feature>
<feature type="transmembrane region" description="Helical" evidence="7">
    <location>
        <begin position="95"/>
        <end position="117"/>
    </location>
</feature>
<dbReference type="RefSeq" id="WP_057753592.1">
    <property type="nucleotide sequence ID" value="NZ_AYYK01000001.1"/>
</dbReference>
<proteinExistence type="predicted"/>
<dbReference type="PANTHER" id="PTHR43549:SF3">
    <property type="entry name" value="MULTIDRUG RESISTANCE PROTEIN YPNP-RELATED"/>
    <property type="match status" value="1"/>
</dbReference>
<evidence type="ECO:0000313" key="9">
    <source>
        <dbReference type="Proteomes" id="UP000051813"/>
    </source>
</evidence>
<keyword evidence="9" id="KW-1185">Reference proteome</keyword>
<feature type="transmembrane region" description="Helical" evidence="7">
    <location>
        <begin position="163"/>
        <end position="188"/>
    </location>
</feature>
<keyword evidence="5 7" id="KW-1133">Transmembrane helix</keyword>
<protein>
    <recommendedName>
        <fullName evidence="10">Na+-driven multidrug efflux pump</fullName>
    </recommendedName>
</protein>
<feature type="transmembrane region" description="Helical" evidence="7">
    <location>
        <begin position="419"/>
        <end position="435"/>
    </location>
</feature>
<dbReference type="Proteomes" id="UP000051813">
    <property type="component" value="Unassembled WGS sequence"/>
</dbReference>
<feature type="transmembrane region" description="Helical" evidence="7">
    <location>
        <begin position="394"/>
        <end position="413"/>
    </location>
</feature>
<comment type="caution">
    <text evidence="8">The sequence shown here is derived from an EMBL/GenBank/DDBJ whole genome shotgun (WGS) entry which is preliminary data.</text>
</comment>
<sequence length="445" mass="48055">MRDLTKGKPIVQILFFTIPLLIGNIFQQVYTVSDTVIVGRTIGVKALAAVGATGSLSFLLIGIAQGATSGFAIIAAKHYGAGDYRGIKRSFATSIMISVILSVVLSIIGVTFCGQILKIMQTPSDIIDNSYTFLVIQFAGIIAIVAYNLFANMIRAMGNSKTPLFFLIIACFINIGLELLFILVFHWGIAGASFATVLAQFISALLCLGFIYHQFPLLQIHREDFKVSASEIKEHLRLGLPMGFQSSIIAIGSVILQFMLNSLGSNAVAAYTAASRIDGLATMPAMSFGITMATFAAQNWGAHEFSRIRLGVKQTLIVSITFSAVTGALIIIFGQPLVNLFIGTGQPLVTATAQTYFRFNSSCYWLLSILFIVRYTLQGLGQSLVPTLAGIMELLMRSFAGLVLIGLLGFTGASMANPLAWIGSLLVLISSYIRTMRHLRTLETD</sequence>
<keyword evidence="4 7" id="KW-0812">Transmembrane</keyword>
<comment type="subcellular location">
    <subcellularLocation>
        <location evidence="1">Cell membrane</location>
        <topology evidence="1">Multi-pass membrane protein</topology>
    </subcellularLocation>
</comment>
<dbReference type="OrthoDB" id="9776324at2"/>
<feature type="transmembrane region" description="Helical" evidence="7">
    <location>
        <begin position="194"/>
        <end position="215"/>
    </location>
</feature>